<gene>
    <name evidence="1" type="ORF">EV193_10168</name>
</gene>
<protein>
    <recommendedName>
        <fullName evidence="3">PE family protein</fullName>
    </recommendedName>
</protein>
<dbReference type="RefSeq" id="WP_130341912.1">
    <property type="nucleotide sequence ID" value="NZ_SGWQ01000001.1"/>
</dbReference>
<evidence type="ECO:0000313" key="1">
    <source>
        <dbReference type="EMBL" id="RZS44193.1"/>
    </source>
</evidence>
<dbReference type="EMBL" id="SGWQ01000001">
    <property type="protein sequence ID" value="RZS44193.1"/>
    <property type="molecule type" value="Genomic_DNA"/>
</dbReference>
<dbReference type="OrthoDB" id="9811979at2"/>
<reference evidence="1 2" key="1">
    <citation type="submission" date="2019-02" db="EMBL/GenBank/DDBJ databases">
        <title>Genomic Encyclopedia of Type Strains, Phase IV (KMG-IV): sequencing the most valuable type-strain genomes for metagenomic binning, comparative biology and taxonomic classification.</title>
        <authorList>
            <person name="Goeker M."/>
        </authorList>
    </citation>
    <scope>NUCLEOTIDE SEQUENCE [LARGE SCALE GENOMIC DNA]</scope>
    <source>
        <strain evidence="1 2">DSM 101727</strain>
    </source>
</reference>
<accession>A0A4V2EUD5</accession>
<proteinExistence type="predicted"/>
<organism evidence="1 2">
    <name type="scientific">Herbihabitans rhizosphaerae</name>
    <dbReference type="NCBI Taxonomy" id="1872711"/>
    <lineage>
        <taxon>Bacteria</taxon>
        <taxon>Bacillati</taxon>
        <taxon>Actinomycetota</taxon>
        <taxon>Actinomycetes</taxon>
        <taxon>Pseudonocardiales</taxon>
        <taxon>Pseudonocardiaceae</taxon>
        <taxon>Herbihabitans</taxon>
    </lineage>
</organism>
<name>A0A4V2EUD5_9PSEU</name>
<dbReference type="Proteomes" id="UP000294257">
    <property type="component" value="Unassembled WGS sequence"/>
</dbReference>
<dbReference type="AlphaFoldDB" id="A0A4V2EUD5"/>
<keyword evidence="2" id="KW-1185">Reference proteome</keyword>
<sequence>MAVDYWIDPDLVERGIREVIDPMIRLLTRASDEIKSATGDGLEKVLPPVDLAASVAMLAEFSLAHAKILENQRAGVAAMCQFREFLQLAVDEYRAQEQKHGDTFRRLGR</sequence>
<evidence type="ECO:0000313" key="2">
    <source>
        <dbReference type="Proteomes" id="UP000294257"/>
    </source>
</evidence>
<comment type="caution">
    <text evidence="1">The sequence shown here is derived from an EMBL/GenBank/DDBJ whole genome shotgun (WGS) entry which is preliminary data.</text>
</comment>
<evidence type="ECO:0008006" key="3">
    <source>
        <dbReference type="Google" id="ProtNLM"/>
    </source>
</evidence>